<keyword evidence="2" id="KW-0812">Transmembrane</keyword>
<dbReference type="GO" id="GO:0004553">
    <property type="term" value="F:hydrolase activity, hydrolyzing O-glycosyl compounds"/>
    <property type="evidence" value="ECO:0007669"/>
    <property type="project" value="InterPro"/>
</dbReference>
<feature type="transmembrane region" description="Helical" evidence="2">
    <location>
        <begin position="65"/>
        <end position="87"/>
    </location>
</feature>
<evidence type="ECO:0000256" key="2">
    <source>
        <dbReference type="SAM" id="Phobius"/>
    </source>
</evidence>
<dbReference type="KEGG" id="msei:MSEDJ_20190"/>
<dbReference type="InterPro" id="IPR000757">
    <property type="entry name" value="Beta-glucanase-like"/>
</dbReference>
<dbReference type="Pfam" id="PF06197">
    <property type="entry name" value="DUF998"/>
    <property type="match status" value="1"/>
</dbReference>
<dbReference type="SUPFAM" id="SSF49899">
    <property type="entry name" value="Concanavalin A-like lectins/glucanases"/>
    <property type="match status" value="1"/>
</dbReference>
<dbReference type="InterPro" id="IPR009339">
    <property type="entry name" value="DUF998"/>
</dbReference>
<evidence type="ECO:0000313" key="4">
    <source>
        <dbReference type="EMBL" id="BBY27923.1"/>
    </source>
</evidence>
<dbReference type="SMR" id="A0A7I7QNI6"/>
<dbReference type="RefSeq" id="WP_163796745.1">
    <property type="nucleotide sequence ID" value="NZ_AP022588.1"/>
</dbReference>
<dbReference type="InterPro" id="IPR013320">
    <property type="entry name" value="ConA-like_dom_sf"/>
</dbReference>
<dbReference type="Pfam" id="PF00722">
    <property type="entry name" value="Glyco_hydro_16"/>
    <property type="match status" value="1"/>
</dbReference>
<dbReference type="AlphaFoldDB" id="A0A7I7QNI6"/>
<name>A0A7I7QNI6_9MYCO</name>
<dbReference type="PANTHER" id="PTHR10963">
    <property type="entry name" value="GLYCOSYL HYDROLASE-RELATED"/>
    <property type="match status" value="1"/>
</dbReference>
<feature type="transmembrane region" description="Helical" evidence="2">
    <location>
        <begin position="94"/>
        <end position="113"/>
    </location>
</feature>
<gene>
    <name evidence="4" type="ORF">MSEDJ_20190</name>
</gene>
<keyword evidence="2" id="KW-0472">Membrane</keyword>
<proteinExistence type="inferred from homology"/>
<keyword evidence="5" id="KW-1185">Reference proteome</keyword>
<dbReference type="GO" id="GO:0005975">
    <property type="term" value="P:carbohydrate metabolic process"/>
    <property type="evidence" value="ECO:0007669"/>
    <property type="project" value="InterPro"/>
</dbReference>
<reference evidence="4 5" key="1">
    <citation type="journal article" date="2019" name="Emerg. Microbes Infect.">
        <title>Comprehensive subspecies identification of 175 nontuberculous mycobacteria species based on 7547 genomic profiles.</title>
        <authorList>
            <person name="Matsumoto Y."/>
            <person name="Kinjo T."/>
            <person name="Motooka D."/>
            <person name="Nabeya D."/>
            <person name="Jung N."/>
            <person name="Uechi K."/>
            <person name="Horii T."/>
            <person name="Iida T."/>
            <person name="Fujita J."/>
            <person name="Nakamura S."/>
        </authorList>
    </citation>
    <scope>NUCLEOTIDE SEQUENCE [LARGE SCALE GENOMIC DNA]</scope>
    <source>
        <strain evidence="4 5">JCM 17899</strain>
    </source>
</reference>
<feature type="transmembrane region" description="Helical" evidence="2">
    <location>
        <begin position="12"/>
        <end position="31"/>
    </location>
</feature>
<feature type="transmembrane region" description="Helical" evidence="2">
    <location>
        <begin position="125"/>
        <end position="148"/>
    </location>
</feature>
<accession>A0A7I7QNI6</accession>
<dbReference type="PANTHER" id="PTHR10963:SF55">
    <property type="entry name" value="GLYCOSIDE HYDROLASE FAMILY 16 PROTEIN"/>
    <property type="match status" value="1"/>
</dbReference>
<evidence type="ECO:0000256" key="1">
    <source>
        <dbReference type="ARBA" id="ARBA00006865"/>
    </source>
</evidence>
<feature type="transmembrane region" description="Helical" evidence="2">
    <location>
        <begin position="191"/>
        <end position="210"/>
    </location>
</feature>
<sequence length="504" mass="53283">MFHVKRSWTDRLPQILVIAVLQFFVCEYLVVGSWRGNYGYGQNLISDLGVPYCGMQGTEPCSTSWMLMNGSVVVVGLAFLTAAAWLRRPARPRAATLFLTVSGIGVIIVGLVPSNTGWSAHALGASLFFLFGGCFAVTVGLATSSAGVWGMPATNLRRTAASWIATVSGCIAIAGYFAFENGWHLGLGPGGMERATAYSVIAGFVSIMLLEKDLRRVPRNRTTGLGVDRLRRSGGGNHRRSVGTSVGAALALVAMTTGCSIGHAEAVVGNGSMSDDFDGPSGSAPSSVVWSYDLGGGGWGNEEVQDYTDDPRNVRLDGDGHLEINAVRGADGGFTSARLTTKGKFDFTEGRAEARIKLPAGQGLHPAFWLLGSDVDEVGWPRSGEIDVIETVNDAADYSCTLHGPTADGDHWQQGGSGPWPALSSDFHTYWVQRAPGSITMGIDGTTTCSLTPASVGAQNAWVFDKPFFLLLNVAVGGKYPGPTDARTPDTSTMLVDYVRVTPA</sequence>
<organism evidence="4 5">
    <name type="scientific">Mycolicibacterium sediminis</name>
    <dbReference type="NCBI Taxonomy" id="1286180"/>
    <lineage>
        <taxon>Bacteria</taxon>
        <taxon>Bacillati</taxon>
        <taxon>Actinomycetota</taxon>
        <taxon>Actinomycetes</taxon>
        <taxon>Mycobacteriales</taxon>
        <taxon>Mycobacteriaceae</taxon>
        <taxon>Mycolicibacterium</taxon>
    </lineage>
</organism>
<protein>
    <recommendedName>
        <fullName evidence="3">GH16 domain-containing protein</fullName>
    </recommendedName>
</protein>
<dbReference type="PROSITE" id="PS51762">
    <property type="entry name" value="GH16_2"/>
    <property type="match status" value="1"/>
</dbReference>
<dbReference type="InterPro" id="IPR050546">
    <property type="entry name" value="Glycosyl_Hydrlase_16"/>
</dbReference>
<dbReference type="Gene3D" id="2.60.120.200">
    <property type="match status" value="1"/>
</dbReference>
<feature type="transmembrane region" description="Helical" evidence="2">
    <location>
        <begin position="160"/>
        <end position="179"/>
    </location>
</feature>
<comment type="similarity">
    <text evidence="1">Belongs to the glycosyl hydrolase 16 family.</text>
</comment>
<feature type="domain" description="GH16" evidence="3">
    <location>
        <begin position="265"/>
        <end position="504"/>
    </location>
</feature>
<evidence type="ECO:0000259" key="3">
    <source>
        <dbReference type="PROSITE" id="PS51762"/>
    </source>
</evidence>
<dbReference type="Proteomes" id="UP000467193">
    <property type="component" value="Chromosome"/>
</dbReference>
<evidence type="ECO:0000313" key="5">
    <source>
        <dbReference type="Proteomes" id="UP000467193"/>
    </source>
</evidence>
<dbReference type="EMBL" id="AP022588">
    <property type="protein sequence ID" value="BBY27923.1"/>
    <property type="molecule type" value="Genomic_DNA"/>
</dbReference>
<dbReference type="CDD" id="cd08023">
    <property type="entry name" value="GH16_laminarinase_like"/>
    <property type="match status" value="1"/>
</dbReference>
<keyword evidence="2" id="KW-1133">Transmembrane helix</keyword>